<sequence length="272" mass="29317">MRIRRLVGTPPMPFRSPLPAVASFLLTASCLGPAQAADTNADLETLLATGGCTGCDLQGVHLEGRVLTIQGLSHTNLSGANLSGIELRAQSISHVDFTNANLHGARIWANSIGDSQFVNTDLSEAYLGTSSGHGQHWIFTQNRFLSSNLRKARIETDICYHSHFENSDLTGFSLISYEVIRYCTVTNAKADGSTWDGFFINQVFTTSSLVGAYFIEEKQSNIDFLGCDLRNAVLDDVDGQARNNYTDSNLSGAKIKNVLCAEGSLGVCNPGS</sequence>
<feature type="signal peptide" evidence="1">
    <location>
        <begin position="1"/>
        <end position="36"/>
    </location>
</feature>
<evidence type="ECO:0000313" key="2">
    <source>
        <dbReference type="EMBL" id="MDI1436950.1"/>
    </source>
</evidence>
<dbReference type="InterPro" id="IPR001646">
    <property type="entry name" value="5peptide_repeat"/>
</dbReference>
<dbReference type="RefSeq" id="WP_136973017.1">
    <property type="nucleotide sequence ID" value="NZ_JARZHI010000100.1"/>
</dbReference>
<dbReference type="Pfam" id="PF00805">
    <property type="entry name" value="Pentapeptide"/>
    <property type="match status" value="1"/>
</dbReference>
<dbReference type="EMBL" id="JARZHI010000100">
    <property type="protein sequence ID" value="MDI1436950.1"/>
    <property type="molecule type" value="Genomic_DNA"/>
</dbReference>
<dbReference type="PANTHER" id="PTHR14136:SF17">
    <property type="entry name" value="BTB_POZ DOMAIN-CONTAINING PROTEIN KCTD9"/>
    <property type="match status" value="1"/>
</dbReference>
<dbReference type="PROSITE" id="PS51257">
    <property type="entry name" value="PROKAR_LIPOPROTEIN"/>
    <property type="match status" value="1"/>
</dbReference>
<dbReference type="PANTHER" id="PTHR14136">
    <property type="entry name" value="BTB_POZ DOMAIN-CONTAINING PROTEIN KCTD9"/>
    <property type="match status" value="1"/>
</dbReference>
<gene>
    <name evidence="2" type="ORF">QHF89_46015</name>
</gene>
<feature type="chain" id="PRO_5047373581" evidence="1">
    <location>
        <begin position="37"/>
        <end position="272"/>
    </location>
</feature>
<reference evidence="2 3" key="1">
    <citation type="submission" date="2023-04" db="EMBL/GenBank/DDBJ databases">
        <title>The genome sequence of Polyangium sorediatum DSM14670.</title>
        <authorList>
            <person name="Zhang X."/>
        </authorList>
    </citation>
    <scope>NUCLEOTIDE SEQUENCE [LARGE SCALE GENOMIC DNA]</scope>
    <source>
        <strain evidence="2 3">DSM 14670</strain>
    </source>
</reference>
<proteinExistence type="predicted"/>
<name>A0ABT6P8L1_9BACT</name>
<keyword evidence="3" id="KW-1185">Reference proteome</keyword>
<comment type="caution">
    <text evidence="2">The sequence shown here is derived from an EMBL/GenBank/DDBJ whole genome shotgun (WGS) entry which is preliminary data.</text>
</comment>
<evidence type="ECO:0000256" key="1">
    <source>
        <dbReference type="SAM" id="SignalP"/>
    </source>
</evidence>
<dbReference type="SUPFAM" id="SSF141571">
    <property type="entry name" value="Pentapeptide repeat-like"/>
    <property type="match status" value="2"/>
</dbReference>
<dbReference type="Gene3D" id="2.160.20.80">
    <property type="entry name" value="E3 ubiquitin-protein ligase SopA"/>
    <property type="match status" value="2"/>
</dbReference>
<protein>
    <submittedName>
        <fullName evidence="2">Pentapeptide repeat-containing protein</fullName>
    </submittedName>
</protein>
<dbReference type="InterPro" id="IPR051082">
    <property type="entry name" value="Pentapeptide-BTB/POZ_domain"/>
</dbReference>
<accession>A0ABT6P8L1</accession>
<dbReference type="Proteomes" id="UP001160301">
    <property type="component" value="Unassembled WGS sequence"/>
</dbReference>
<organism evidence="2 3">
    <name type="scientific">Polyangium sorediatum</name>
    <dbReference type="NCBI Taxonomy" id="889274"/>
    <lineage>
        <taxon>Bacteria</taxon>
        <taxon>Pseudomonadati</taxon>
        <taxon>Myxococcota</taxon>
        <taxon>Polyangia</taxon>
        <taxon>Polyangiales</taxon>
        <taxon>Polyangiaceae</taxon>
        <taxon>Polyangium</taxon>
    </lineage>
</organism>
<evidence type="ECO:0000313" key="3">
    <source>
        <dbReference type="Proteomes" id="UP001160301"/>
    </source>
</evidence>
<keyword evidence="1" id="KW-0732">Signal</keyword>